<keyword evidence="5 8" id="KW-1133">Transmembrane helix</keyword>
<evidence type="ECO:0000256" key="3">
    <source>
        <dbReference type="ARBA" id="ARBA00022692"/>
    </source>
</evidence>
<evidence type="ECO:0000313" key="9">
    <source>
        <dbReference type="EMBL" id="KIH58455.1"/>
    </source>
</evidence>
<dbReference type="AlphaFoldDB" id="A0A0C2GBR6"/>
<reference evidence="9 10" key="1">
    <citation type="submission" date="2013-12" db="EMBL/GenBank/DDBJ databases">
        <title>Draft genome of the parsitic nematode Ancylostoma duodenale.</title>
        <authorList>
            <person name="Mitreva M."/>
        </authorList>
    </citation>
    <scope>NUCLEOTIDE SEQUENCE [LARGE SCALE GENOMIC DNA]</scope>
    <source>
        <strain evidence="9 10">Zhejiang</strain>
    </source>
</reference>
<dbReference type="PANTHER" id="PTHR12185">
    <property type="entry name" value="SID1 TRANSMEMBRANE FAMILY MEMEBER"/>
    <property type="match status" value="1"/>
</dbReference>
<gene>
    <name evidence="9" type="ORF">ANCDUO_11338</name>
</gene>
<keyword evidence="10" id="KW-1185">Reference proteome</keyword>
<dbReference type="GO" id="GO:0051033">
    <property type="term" value="F:RNA transmembrane transporter activity"/>
    <property type="evidence" value="ECO:0007669"/>
    <property type="project" value="TreeGrafter"/>
</dbReference>
<evidence type="ECO:0000256" key="6">
    <source>
        <dbReference type="ARBA" id="ARBA00023136"/>
    </source>
</evidence>
<feature type="transmembrane region" description="Helical" evidence="8">
    <location>
        <begin position="183"/>
        <end position="204"/>
    </location>
</feature>
<feature type="transmembrane region" description="Helical" evidence="8">
    <location>
        <begin position="267"/>
        <end position="286"/>
    </location>
</feature>
<proteinExistence type="inferred from homology"/>
<dbReference type="EMBL" id="KN733099">
    <property type="protein sequence ID" value="KIH58455.1"/>
    <property type="molecule type" value="Genomic_DNA"/>
</dbReference>
<evidence type="ECO:0000256" key="7">
    <source>
        <dbReference type="ARBA" id="ARBA00023180"/>
    </source>
</evidence>
<protein>
    <submittedName>
        <fullName evidence="9">Uncharacterized protein</fullName>
    </submittedName>
</protein>
<organism evidence="9 10">
    <name type="scientific">Ancylostoma duodenale</name>
    <dbReference type="NCBI Taxonomy" id="51022"/>
    <lineage>
        <taxon>Eukaryota</taxon>
        <taxon>Metazoa</taxon>
        <taxon>Ecdysozoa</taxon>
        <taxon>Nematoda</taxon>
        <taxon>Chromadorea</taxon>
        <taxon>Rhabditida</taxon>
        <taxon>Rhabditina</taxon>
        <taxon>Rhabditomorpha</taxon>
        <taxon>Strongyloidea</taxon>
        <taxon>Ancylostomatidae</taxon>
        <taxon>Ancylostomatinae</taxon>
        <taxon>Ancylostoma</taxon>
    </lineage>
</organism>
<keyword evidence="6 8" id="KW-0472">Membrane</keyword>
<dbReference type="OrthoDB" id="5859707at2759"/>
<dbReference type="InterPro" id="IPR025958">
    <property type="entry name" value="SID1_TM_fam"/>
</dbReference>
<feature type="transmembrane region" description="Helical" evidence="8">
    <location>
        <begin position="68"/>
        <end position="94"/>
    </location>
</feature>
<sequence length="299" mass="33243">MKLTQNPIQMQPAQLHVTTWRGKRRPEMFRNVGYVISSVFFLIFVRLRKSKPTAEHGAYANYGLEISMGLSLMCEALANTPFIEVACVLLMLKLYGNRRVTITPRFANVAVTSVLTLDSIVTMSSHVSLVRGLVVAVLNIATISDFLKSSSTRRPSMFSAVGAVTVNAIVTVAFILPSRHIETTQVVTVLCILNTFLYLGYYVVVKCWSGEKWCKFSSRCICASALLWAAALFFFLKEETDWALTPAQSRALNRPCVLLNFFDYHDLWHISSALASLVLLIGVSSLDDDLCAIPTSQTK</sequence>
<evidence type="ECO:0000256" key="8">
    <source>
        <dbReference type="SAM" id="Phobius"/>
    </source>
</evidence>
<evidence type="ECO:0000256" key="4">
    <source>
        <dbReference type="ARBA" id="ARBA00022729"/>
    </source>
</evidence>
<dbReference type="GO" id="GO:0005886">
    <property type="term" value="C:plasma membrane"/>
    <property type="evidence" value="ECO:0007669"/>
    <property type="project" value="TreeGrafter"/>
</dbReference>
<feature type="transmembrane region" description="Helical" evidence="8">
    <location>
        <begin position="31"/>
        <end position="48"/>
    </location>
</feature>
<evidence type="ECO:0000313" key="10">
    <source>
        <dbReference type="Proteomes" id="UP000054047"/>
    </source>
</evidence>
<comment type="subcellular location">
    <subcellularLocation>
        <location evidence="1">Membrane</location>
        <topology evidence="1">Multi-pass membrane protein</topology>
    </subcellularLocation>
</comment>
<keyword evidence="3 8" id="KW-0812">Transmembrane</keyword>
<dbReference type="GO" id="GO:0005764">
    <property type="term" value="C:lysosome"/>
    <property type="evidence" value="ECO:0007669"/>
    <property type="project" value="TreeGrafter"/>
</dbReference>
<comment type="similarity">
    <text evidence="2">Belongs to the SID1 family.</text>
</comment>
<name>A0A0C2GBR6_9BILA</name>
<feature type="transmembrane region" description="Helical" evidence="8">
    <location>
        <begin position="216"/>
        <end position="236"/>
    </location>
</feature>
<evidence type="ECO:0000256" key="1">
    <source>
        <dbReference type="ARBA" id="ARBA00004141"/>
    </source>
</evidence>
<dbReference type="Pfam" id="PF13965">
    <property type="entry name" value="SID-1_RNA_chan"/>
    <property type="match status" value="2"/>
</dbReference>
<accession>A0A0C2GBR6</accession>
<keyword evidence="4" id="KW-0732">Signal</keyword>
<dbReference type="GO" id="GO:0003725">
    <property type="term" value="F:double-stranded RNA binding"/>
    <property type="evidence" value="ECO:0007669"/>
    <property type="project" value="TreeGrafter"/>
</dbReference>
<evidence type="ECO:0000256" key="5">
    <source>
        <dbReference type="ARBA" id="ARBA00022989"/>
    </source>
</evidence>
<dbReference type="PANTHER" id="PTHR12185:SF1">
    <property type="entry name" value="SYSTEMIC RNA INTERFERENCE DEFECTIVE PROTEIN 1"/>
    <property type="match status" value="1"/>
</dbReference>
<dbReference type="Proteomes" id="UP000054047">
    <property type="component" value="Unassembled WGS sequence"/>
</dbReference>
<evidence type="ECO:0000256" key="2">
    <source>
        <dbReference type="ARBA" id="ARBA00006618"/>
    </source>
</evidence>
<keyword evidence="7" id="KW-0325">Glycoprotein</keyword>
<feature type="transmembrane region" description="Helical" evidence="8">
    <location>
        <begin position="159"/>
        <end position="177"/>
    </location>
</feature>